<evidence type="ECO:0000313" key="1">
    <source>
        <dbReference type="EMBL" id="TDG37127.1"/>
    </source>
</evidence>
<dbReference type="RefSeq" id="WP_133261219.1">
    <property type="nucleotide sequence ID" value="NZ_SJCY01000002.1"/>
</dbReference>
<gene>
    <name evidence="1" type="ORF">EZJ43_03130</name>
</gene>
<dbReference type="EMBL" id="SJCY01000002">
    <property type="protein sequence ID" value="TDG37127.1"/>
    <property type="molecule type" value="Genomic_DNA"/>
</dbReference>
<evidence type="ECO:0000313" key="2">
    <source>
        <dbReference type="Proteomes" id="UP000295668"/>
    </source>
</evidence>
<dbReference type="OrthoDB" id="122670at2"/>
<accession>A0A4R5MMU0</accession>
<dbReference type="Pfam" id="PF13711">
    <property type="entry name" value="DUF4160"/>
    <property type="match status" value="1"/>
</dbReference>
<keyword evidence="2" id="KW-1185">Reference proteome</keyword>
<dbReference type="InterPro" id="IPR025427">
    <property type="entry name" value="DUF4160"/>
</dbReference>
<organism evidence="1 2">
    <name type="scientific">Pedobacter changchengzhani</name>
    <dbReference type="NCBI Taxonomy" id="2529274"/>
    <lineage>
        <taxon>Bacteria</taxon>
        <taxon>Pseudomonadati</taxon>
        <taxon>Bacteroidota</taxon>
        <taxon>Sphingobacteriia</taxon>
        <taxon>Sphingobacteriales</taxon>
        <taxon>Sphingobacteriaceae</taxon>
        <taxon>Pedobacter</taxon>
    </lineage>
</organism>
<reference evidence="1 2" key="1">
    <citation type="submission" date="2019-02" db="EMBL/GenBank/DDBJ databases">
        <title>Pedobacter sp. nov., a novel speices isolated from soil of pinguins habitat in Antarcitica.</title>
        <authorList>
            <person name="He R.-H."/>
        </authorList>
    </citation>
    <scope>NUCLEOTIDE SEQUENCE [LARGE SCALE GENOMIC DNA]</scope>
    <source>
        <strain evidence="1 2">E01020</strain>
    </source>
</reference>
<proteinExistence type="predicted"/>
<sequence length="100" mass="11909">MPKLYEYLGLIILFYSNEHEPIHVHGKYQGMESKAEIIFIDGVFKEIRITDVKGKKPLDSKNLKNFKIFVETFRDEIVIKWIDFFVYNKPIQTEVITKKI</sequence>
<dbReference type="AlphaFoldDB" id="A0A4R5MMU0"/>
<protein>
    <submittedName>
        <fullName evidence="1">DUF4160 domain-containing protein</fullName>
    </submittedName>
</protein>
<dbReference type="Proteomes" id="UP000295668">
    <property type="component" value="Unassembled WGS sequence"/>
</dbReference>
<comment type="caution">
    <text evidence="1">The sequence shown here is derived from an EMBL/GenBank/DDBJ whole genome shotgun (WGS) entry which is preliminary data.</text>
</comment>
<name>A0A4R5MMU0_9SPHI</name>